<organism evidence="1 2">
    <name type="scientific">Bartonella schoenbuchensis m07a</name>
    <dbReference type="NCBI Taxonomy" id="1094496"/>
    <lineage>
        <taxon>Bacteria</taxon>
        <taxon>Pseudomonadati</taxon>
        <taxon>Pseudomonadota</taxon>
        <taxon>Alphaproteobacteria</taxon>
        <taxon>Hyphomicrobiales</taxon>
        <taxon>Bartonellaceae</taxon>
        <taxon>Bartonella</taxon>
    </lineage>
</organism>
<name>N6UGQ5_9HYPH</name>
<reference evidence="1 2" key="1">
    <citation type="journal article" date="2013" name="PLoS Genet.">
        <title>A gene transfer agent and a dynamic repertoire of secretion systems hold the keys to the explosive radiation of the emerging pathogen Bartonella.</title>
        <authorList>
            <person name="Guy L."/>
            <person name="Nystedt B."/>
            <person name="Toft C."/>
            <person name="Zaremba-Niedzwiedzka K."/>
            <person name="Berglund E.C."/>
            <person name="Granberg F."/>
            <person name="Naslund K."/>
            <person name="Eriksson A.S."/>
            <person name="Andersson S.G."/>
        </authorList>
    </citation>
    <scope>NUCLEOTIDE SEQUENCE [LARGE SCALE GENOMIC DNA]</scope>
    <source>
        <strain evidence="2">m07a</strain>
    </source>
</reference>
<protein>
    <submittedName>
        <fullName evidence="1">Membrane protein</fullName>
    </submittedName>
</protein>
<gene>
    <name evidence="1" type="ORF">m07a_05620</name>
</gene>
<dbReference type="RefSeq" id="WP_010703705.1">
    <property type="nucleotide sequence ID" value="NZ_KB915628.1"/>
</dbReference>
<keyword evidence="2" id="KW-1185">Reference proteome</keyword>
<comment type="caution">
    <text evidence="1">The sequence shown here is derived from an EMBL/GenBank/DDBJ whole genome shotgun (WGS) entry which is preliminary data.</text>
</comment>
<accession>N6UGQ5</accession>
<proteinExistence type="predicted"/>
<dbReference type="AlphaFoldDB" id="N6UGQ5"/>
<evidence type="ECO:0000313" key="2">
    <source>
        <dbReference type="Proteomes" id="UP000014242"/>
    </source>
</evidence>
<dbReference type="HOGENOM" id="CLU_2551452_0_0_5"/>
<evidence type="ECO:0000313" key="1">
    <source>
        <dbReference type="EMBL" id="ENN91684.1"/>
    </source>
</evidence>
<sequence>MKMLLYWVVASIFGSKNYNEISSNLVRDILKHNEHGKYLCGGGKIRKRSNKDKELTETKQQLLHEVIATYQGVKMMSHFSSE</sequence>
<dbReference type="EMBL" id="AGWC01000004">
    <property type="protein sequence ID" value="ENN91684.1"/>
    <property type="molecule type" value="Genomic_DNA"/>
</dbReference>
<dbReference type="PATRIC" id="fig|1094496.3.peg.578"/>
<dbReference type="Proteomes" id="UP000014242">
    <property type="component" value="Unassembled WGS sequence"/>
</dbReference>